<reference evidence="2 3" key="1">
    <citation type="submission" date="2015-04" db="EMBL/GenBank/DDBJ databases">
        <title>Complete genome sequence of Schizopora paradoxa KUC8140, a cosmopolitan wood degrader in East Asia.</title>
        <authorList>
            <consortium name="DOE Joint Genome Institute"/>
            <person name="Min B."/>
            <person name="Park H."/>
            <person name="Jang Y."/>
            <person name="Kim J.-J."/>
            <person name="Kim K.H."/>
            <person name="Pangilinan J."/>
            <person name="Lipzen A."/>
            <person name="Riley R."/>
            <person name="Grigoriev I.V."/>
            <person name="Spatafora J.W."/>
            <person name="Choi I.-G."/>
        </authorList>
    </citation>
    <scope>NUCLEOTIDE SEQUENCE [LARGE SCALE GENOMIC DNA]</scope>
    <source>
        <strain evidence="2 3">KUC8140</strain>
    </source>
</reference>
<dbReference type="EMBL" id="KQ085887">
    <property type="protein sequence ID" value="KLO19370.1"/>
    <property type="molecule type" value="Genomic_DNA"/>
</dbReference>
<sequence>MRCARPQRRSLDSLNPSPFPTSTSRSPRASLNLLDRAYRTLLLVLLYFGVARPRKITLYVYQHKHQKPREPSIYMNTFVRASTLSVRAKAPINCKKRRRRTTTIPQEREKVRERDQEISYRAESREQRDNTSIVKVMNEFV</sequence>
<accession>A0A0H2S541</accession>
<evidence type="ECO:0000313" key="3">
    <source>
        <dbReference type="Proteomes" id="UP000053477"/>
    </source>
</evidence>
<name>A0A0H2S541_9AGAM</name>
<dbReference type="AlphaFoldDB" id="A0A0H2S541"/>
<evidence type="ECO:0000313" key="2">
    <source>
        <dbReference type="EMBL" id="KLO19370.1"/>
    </source>
</evidence>
<dbReference type="InParanoid" id="A0A0H2S541"/>
<gene>
    <name evidence="2" type="ORF">SCHPADRAFT_74003</name>
</gene>
<feature type="compositionally biased region" description="Basic and acidic residues" evidence="1">
    <location>
        <begin position="106"/>
        <end position="115"/>
    </location>
</feature>
<dbReference type="Proteomes" id="UP000053477">
    <property type="component" value="Unassembled WGS sequence"/>
</dbReference>
<feature type="region of interest" description="Disordered" evidence="1">
    <location>
        <begin position="95"/>
        <end position="115"/>
    </location>
</feature>
<evidence type="ECO:0000256" key="1">
    <source>
        <dbReference type="SAM" id="MobiDB-lite"/>
    </source>
</evidence>
<proteinExistence type="predicted"/>
<protein>
    <submittedName>
        <fullName evidence="2">Uncharacterized protein</fullName>
    </submittedName>
</protein>
<organism evidence="2 3">
    <name type="scientific">Schizopora paradoxa</name>
    <dbReference type="NCBI Taxonomy" id="27342"/>
    <lineage>
        <taxon>Eukaryota</taxon>
        <taxon>Fungi</taxon>
        <taxon>Dikarya</taxon>
        <taxon>Basidiomycota</taxon>
        <taxon>Agaricomycotina</taxon>
        <taxon>Agaricomycetes</taxon>
        <taxon>Hymenochaetales</taxon>
        <taxon>Schizoporaceae</taxon>
        <taxon>Schizopora</taxon>
    </lineage>
</organism>
<feature type="region of interest" description="Disordered" evidence="1">
    <location>
        <begin position="1"/>
        <end position="27"/>
    </location>
</feature>
<keyword evidence="3" id="KW-1185">Reference proteome</keyword>